<reference evidence="2" key="1">
    <citation type="submission" date="2022-04" db="EMBL/GenBank/DDBJ databases">
        <title>Carnegiea gigantea Genome sequencing and assembly v2.</title>
        <authorList>
            <person name="Copetti D."/>
            <person name="Sanderson M.J."/>
            <person name="Burquez A."/>
            <person name="Wojciechowski M.F."/>
        </authorList>
    </citation>
    <scope>NUCLEOTIDE SEQUENCE</scope>
    <source>
        <strain evidence="2">SGP5-SGP5p</strain>
        <tissue evidence="2">Aerial part</tissue>
    </source>
</reference>
<comment type="caution">
    <text evidence="2">The sequence shown here is derived from an EMBL/GenBank/DDBJ whole genome shotgun (WGS) entry which is preliminary data.</text>
</comment>
<sequence length="479" mass="51610">MTLVHVVEVSLEIAALLKLWGQRHKDFAVSVRPVRNLAPSPGPPFLPPRPHQPQPSQAPPLASVANSFCRLHGSAFSFSQCRCYRVISPSNLRGFAAALTPRANASAMATSSLVTFGGSEALGVIKGELPAVWEATPTVLEGVTIRLLLPLPEKGWMPRSPLDDPQFVAACKPVSLWRASSRAERGGACRKNNLAKFKDHEKEGRTGYKLYLLGLLGDDALLLLFSPMLGVSCHLLCSSVPESKGRPRRERDRSQKNFNLGSQFKSSLLLDLLSPSCGSSFIMASASGVMKVYPIGRRYCFSRADLFNGVGVPGNSGPSATISATNPSGARPFLLSTDLHGANDLSGDEALVDAPSEDKLLDELSEEELEEVPPRLGLRHSLNLKISHIISYGDLPGICHLHLWAEDTKGGGILAARPQGSAQFKKRNHVGNLFGFLTFILLGDAGHHPTIDKGREARKLQVPTLHLGAGQPFRNASPV</sequence>
<protein>
    <submittedName>
        <fullName evidence="2">Uncharacterized protein</fullName>
    </submittedName>
</protein>
<feature type="region of interest" description="Disordered" evidence="1">
    <location>
        <begin position="40"/>
        <end position="59"/>
    </location>
</feature>
<gene>
    <name evidence="2" type="ORF">Cgig2_010185</name>
</gene>
<accession>A0A9Q1KAA9</accession>
<proteinExistence type="predicted"/>
<evidence type="ECO:0000313" key="3">
    <source>
        <dbReference type="Proteomes" id="UP001153076"/>
    </source>
</evidence>
<evidence type="ECO:0000313" key="2">
    <source>
        <dbReference type="EMBL" id="KAJ8439688.1"/>
    </source>
</evidence>
<dbReference type="AlphaFoldDB" id="A0A9Q1KAA9"/>
<organism evidence="2 3">
    <name type="scientific">Carnegiea gigantea</name>
    <dbReference type="NCBI Taxonomy" id="171969"/>
    <lineage>
        <taxon>Eukaryota</taxon>
        <taxon>Viridiplantae</taxon>
        <taxon>Streptophyta</taxon>
        <taxon>Embryophyta</taxon>
        <taxon>Tracheophyta</taxon>
        <taxon>Spermatophyta</taxon>
        <taxon>Magnoliopsida</taxon>
        <taxon>eudicotyledons</taxon>
        <taxon>Gunneridae</taxon>
        <taxon>Pentapetalae</taxon>
        <taxon>Caryophyllales</taxon>
        <taxon>Cactineae</taxon>
        <taxon>Cactaceae</taxon>
        <taxon>Cactoideae</taxon>
        <taxon>Echinocereeae</taxon>
        <taxon>Carnegiea</taxon>
    </lineage>
</organism>
<name>A0A9Q1KAA9_9CARY</name>
<feature type="compositionally biased region" description="Pro residues" evidence="1">
    <location>
        <begin position="40"/>
        <end position="58"/>
    </location>
</feature>
<dbReference type="Proteomes" id="UP001153076">
    <property type="component" value="Unassembled WGS sequence"/>
</dbReference>
<dbReference type="EMBL" id="JAKOGI010000210">
    <property type="protein sequence ID" value="KAJ8439688.1"/>
    <property type="molecule type" value="Genomic_DNA"/>
</dbReference>
<keyword evidence="3" id="KW-1185">Reference proteome</keyword>
<evidence type="ECO:0000256" key="1">
    <source>
        <dbReference type="SAM" id="MobiDB-lite"/>
    </source>
</evidence>